<organism evidence="2 3">
    <name type="scientific">Azospirillum picis</name>
    <dbReference type="NCBI Taxonomy" id="488438"/>
    <lineage>
        <taxon>Bacteria</taxon>
        <taxon>Pseudomonadati</taxon>
        <taxon>Pseudomonadota</taxon>
        <taxon>Alphaproteobacteria</taxon>
        <taxon>Rhodospirillales</taxon>
        <taxon>Azospirillaceae</taxon>
        <taxon>Azospirillum</taxon>
    </lineage>
</organism>
<feature type="region of interest" description="Disordered" evidence="1">
    <location>
        <begin position="45"/>
        <end position="73"/>
    </location>
</feature>
<name>A0ABU0MLL9_9PROT</name>
<reference evidence="2 3" key="1">
    <citation type="submission" date="2023-07" db="EMBL/GenBank/DDBJ databases">
        <title>Genomic Encyclopedia of Type Strains, Phase IV (KMG-IV): sequencing the most valuable type-strain genomes for metagenomic binning, comparative biology and taxonomic classification.</title>
        <authorList>
            <person name="Goeker M."/>
        </authorList>
    </citation>
    <scope>NUCLEOTIDE SEQUENCE [LARGE SCALE GENOMIC DNA]</scope>
    <source>
        <strain evidence="2 3">DSM 19922</strain>
    </source>
</reference>
<dbReference type="InterPro" id="IPR009078">
    <property type="entry name" value="Ferritin-like_SF"/>
</dbReference>
<keyword evidence="3" id="KW-1185">Reference proteome</keyword>
<sequence length="73" mass="7684">MLVGNARSLLGAPAGGGIVKAPVFNYAFEHFEIASHRCLIAAAKPPEPNVEHPDGNTPPRTPSATVQVPQSWP</sequence>
<comment type="caution">
    <text evidence="2">The sequence shown here is derived from an EMBL/GenBank/DDBJ whole genome shotgun (WGS) entry which is preliminary data.</text>
</comment>
<dbReference type="SUPFAM" id="SSF47240">
    <property type="entry name" value="Ferritin-like"/>
    <property type="match status" value="1"/>
</dbReference>
<gene>
    <name evidence="2" type="ORF">QO018_003233</name>
</gene>
<dbReference type="EMBL" id="JAUSVU010000011">
    <property type="protein sequence ID" value="MDQ0534360.1"/>
    <property type="molecule type" value="Genomic_DNA"/>
</dbReference>
<feature type="compositionally biased region" description="Polar residues" evidence="1">
    <location>
        <begin position="62"/>
        <end position="73"/>
    </location>
</feature>
<protein>
    <submittedName>
        <fullName evidence="2">Uncharacterized protein</fullName>
    </submittedName>
</protein>
<evidence type="ECO:0000313" key="3">
    <source>
        <dbReference type="Proteomes" id="UP001244552"/>
    </source>
</evidence>
<evidence type="ECO:0000256" key="1">
    <source>
        <dbReference type="SAM" id="MobiDB-lite"/>
    </source>
</evidence>
<proteinExistence type="predicted"/>
<dbReference type="Proteomes" id="UP001244552">
    <property type="component" value="Unassembled WGS sequence"/>
</dbReference>
<accession>A0ABU0MLL9</accession>
<evidence type="ECO:0000313" key="2">
    <source>
        <dbReference type="EMBL" id="MDQ0534360.1"/>
    </source>
</evidence>